<evidence type="ECO:0000313" key="3">
    <source>
        <dbReference type="EMBL" id="MBL7633774.1"/>
    </source>
</evidence>
<dbReference type="PANTHER" id="PTHR28004">
    <property type="entry name" value="ZGC:162816-RELATED"/>
    <property type="match status" value="1"/>
</dbReference>
<dbReference type="SUPFAM" id="SSF51419">
    <property type="entry name" value="PLP-binding barrel"/>
    <property type="match status" value="1"/>
</dbReference>
<dbReference type="GO" id="GO:0036088">
    <property type="term" value="P:D-serine catabolic process"/>
    <property type="evidence" value="ECO:0007669"/>
    <property type="project" value="TreeGrafter"/>
</dbReference>
<name>A0A937RUX6_9ACTN</name>
<proteinExistence type="predicted"/>
<gene>
    <name evidence="3" type="ORF">I7412_42840</name>
</gene>
<evidence type="ECO:0000313" key="4">
    <source>
        <dbReference type="Proteomes" id="UP000604475"/>
    </source>
</evidence>
<feature type="region of interest" description="Disordered" evidence="1">
    <location>
        <begin position="1"/>
        <end position="22"/>
    </location>
</feature>
<dbReference type="GO" id="GO:0008721">
    <property type="term" value="F:D-serine ammonia-lyase activity"/>
    <property type="evidence" value="ECO:0007669"/>
    <property type="project" value="TreeGrafter"/>
</dbReference>
<comment type="caution">
    <text evidence="3">The sequence shown here is derived from an EMBL/GenBank/DDBJ whole genome shotgun (WGS) entry which is preliminary data.</text>
</comment>
<dbReference type="Pfam" id="PF01168">
    <property type="entry name" value="Ala_racemase_N"/>
    <property type="match status" value="1"/>
</dbReference>
<keyword evidence="4" id="KW-1185">Reference proteome</keyword>
<dbReference type="AlphaFoldDB" id="A0A937RUX6"/>
<evidence type="ECO:0000259" key="2">
    <source>
        <dbReference type="Pfam" id="PF01168"/>
    </source>
</evidence>
<feature type="compositionally biased region" description="Basic and acidic residues" evidence="1">
    <location>
        <begin position="1"/>
        <end position="12"/>
    </location>
</feature>
<dbReference type="Gene3D" id="3.20.20.10">
    <property type="entry name" value="Alanine racemase"/>
    <property type="match status" value="1"/>
</dbReference>
<dbReference type="Proteomes" id="UP000604475">
    <property type="component" value="Unassembled WGS sequence"/>
</dbReference>
<dbReference type="RefSeq" id="WP_203004733.1">
    <property type="nucleotide sequence ID" value="NZ_JADWYU010000167.1"/>
</dbReference>
<dbReference type="InterPro" id="IPR029066">
    <property type="entry name" value="PLP-binding_barrel"/>
</dbReference>
<evidence type="ECO:0000256" key="1">
    <source>
        <dbReference type="SAM" id="MobiDB-lite"/>
    </source>
</evidence>
<organism evidence="3 4">
    <name type="scientific">Frankia nepalensis</name>
    <dbReference type="NCBI Taxonomy" id="1836974"/>
    <lineage>
        <taxon>Bacteria</taxon>
        <taxon>Bacillati</taxon>
        <taxon>Actinomycetota</taxon>
        <taxon>Actinomycetes</taxon>
        <taxon>Frankiales</taxon>
        <taxon>Frankiaceae</taxon>
        <taxon>Frankia</taxon>
    </lineage>
</organism>
<dbReference type="InterPro" id="IPR001608">
    <property type="entry name" value="Ala_racemase_N"/>
</dbReference>
<feature type="domain" description="Alanine racemase N-terminal" evidence="2">
    <location>
        <begin position="41"/>
        <end position="301"/>
    </location>
</feature>
<accession>A0A937RUX6</accession>
<protein>
    <submittedName>
        <fullName evidence="3">Alanine racemase</fullName>
    </submittedName>
</protein>
<sequence>MLGRVRRTDASARARNTGPTAQDWDRLEAATAGLDPPFAVVDLPAFLANAADLARRAGGKPIRVASKSVRSRALLRAALAVDGFAGILAYTLAEAIWLAEEFDDVVVGYPTADRAALRALADDPAAAARVTLMVDSVEHLDFIDAVVGSQHPPLRVCLDLDASLRLAGGRVHLGVRRSPVRTSADVLALARAVAGRPGLALVGLMAYEAQVAGVGDAPAPPGGASGRLGRSAAARVRAQAVRRMQGYSMAELAERRAASVAAARTAAPGLEFVNGGGTGSVHLTTAEPAVTEIAAGSGLYGPTLFDRYRAFAPAPAAFFALPVVRRPAPGIVTVAGGGWIASGPLGPDRVPSPVYPGGLRMIGTEGAGEVQTPLRGPAAEALRVGDRVWFRHAKAGELCEHVDLLHLVDADGSVAAVPTYRGEGRAF</sequence>
<dbReference type="PANTHER" id="PTHR28004:SF2">
    <property type="entry name" value="D-SERINE DEHYDRATASE"/>
    <property type="match status" value="1"/>
</dbReference>
<reference evidence="3" key="1">
    <citation type="submission" date="2020-12" db="EMBL/GenBank/DDBJ databases">
        <title>Genomic characterization of non-nitrogen-fixing Frankia strains.</title>
        <authorList>
            <person name="Carlos-Shanley C."/>
            <person name="Guerra T."/>
            <person name="Hahn D."/>
        </authorList>
    </citation>
    <scope>NUCLEOTIDE SEQUENCE</scope>
    <source>
        <strain evidence="3">CN6</strain>
    </source>
</reference>
<dbReference type="InterPro" id="IPR051466">
    <property type="entry name" value="D-amino_acid_metab_enzyme"/>
</dbReference>
<dbReference type="EMBL" id="JAEACQ010000398">
    <property type="protein sequence ID" value="MBL7633774.1"/>
    <property type="molecule type" value="Genomic_DNA"/>
</dbReference>